<evidence type="ECO:0000313" key="1">
    <source>
        <dbReference type="EMBL" id="PFH47271.1"/>
    </source>
</evidence>
<dbReference type="Proteomes" id="UP000242287">
    <property type="component" value="Unassembled WGS sequence"/>
</dbReference>
<organism evidence="1 2">
    <name type="scientific">Amanita thiersii Skay4041</name>
    <dbReference type="NCBI Taxonomy" id="703135"/>
    <lineage>
        <taxon>Eukaryota</taxon>
        <taxon>Fungi</taxon>
        <taxon>Dikarya</taxon>
        <taxon>Basidiomycota</taxon>
        <taxon>Agaricomycotina</taxon>
        <taxon>Agaricomycetes</taxon>
        <taxon>Agaricomycetidae</taxon>
        <taxon>Agaricales</taxon>
        <taxon>Pluteineae</taxon>
        <taxon>Amanitaceae</taxon>
        <taxon>Amanita</taxon>
    </lineage>
</organism>
<gene>
    <name evidence="1" type="ORF">AMATHDRAFT_6937</name>
</gene>
<keyword evidence="2" id="KW-1185">Reference proteome</keyword>
<evidence type="ECO:0000313" key="2">
    <source>
        <dbReference type="Proteomes" id="UP000242287"/>
    </source>
</evidence>
<accession>A0A2A9NG85</accession>
<protein>
    <submittedName>
        <fullName evidence="1">Uncharacterized protein</fullName>
    </submittedName>
</protein>
<name>A0A2A9NG85_9AGAR</name>
<dbReference type="AlphaFoldDB" id="A0A2A9NG85"/>
<sequence>MSQERAELSAEIERNVERIERHLQETSFPNDEIPKAVRKRLDSIVTHKFNNPEMSVQEMCHLACKASVLADCFKIYLQE</sequence>
<reference evidence="1 2" key="1">
    <citation type="submission" date="2014-02" db="EMBL/GenBank/DDBJ databases">
        <title>Transposable element dynamics among asymbiotic and ectomycorrhizal Amanita fungi.</title>
        <authorList>
            <consortium name="DOE Joint Genome Institute"/>
            <person name="Hess J."/>
            <person name="Skrede I."/>
            <person name="Wolfe B."/>
            <person name="LaButti K."/>
            <person name="Ohm R.A."/>
            <person name="Grigoriev I.V."/>
            <person name="Pringle A."/>
        </authorList>
    </citation>
    <scope>NUCLEOTIDE SEQUENCE [LARGE SCALE GENOMIC DNA]</scope>
    <source>
        <strain evidence="1 2">SKay4041</strain>
    </source>
</reference>
<proteinExistence type="predicted"/>
<dbReference type="EMBL" id="KZ302123">
    <property type="protein sequence ID" value="PFH47271.1"/>
    <property type="molecule type" value="Genomic_DNA"/>
</dbReference>